<dbReference type="PANTHER" id="PTHR42920:SF5">
    <property type="entry name" value="EAMA DOMAIN-CONTAINING PROTEIN"/>
    <property type="match status" value="1"/>
</dbReference>
<dbReference type="AlphaFoldDB" id="A0A3S0K9U1"/>
<feature type="domain" description="EamA" evidence="7">
    <location>
        <begin position="154"/>
        <end position="282"/>
    </location>
</feature>
<evidence type="ECO:0000256" key="4">
    <source>
        <dbReference type="ARBA" id="ARBA00022989"/>
    </source>
</evidence>
<feature type="transmembrane region" description="Helical" evidence="6">
    <location>
        <begin position="207"/>
        <end position="228"/>
    </location>
</feature>
<evidence type="ECO:0000256" key="5">
    <source>
        <dbReference type="ARBA" id="ARBA00023136"/>
    </source>
</evidence>
<feature type="domain" description="EamA" evidence="7">
    <location>
        <begin position="9"/>
        <end position="141"/>
    </location>
</feature>
<dbReference type="RefSeq" id="WP_126352465.1">
    <property type="nucleotide sequence ID" value="NZ_CP086380.1"/>
</dbReference>
<sequence>MPSASPASAAFLIALAAALWGLLGIFGKMAQQAGLEPLEVAFWRALLGGGLFALHALGTRQPLPRGADLLWTVLFGLVGVSLFYGAYQLAVQSAGASLASVLLYTAPAFVVLWGWLLLREPTGRREAAAIALTLGGVALISLGGGENIHVSPAALTWGLISGLTYSLYYLYGKLFFGRYSAAGLYALALPIGAAGLLPFTAFSPKTAGAWLTLLGIAVLSTYLAYLAYSAGLRYLSAARASVIASLEPVLAGGMALLLFGERPGVLALVGALGVLGATLLLSGSGTGDQPPQPLRSLTAFLGRPPTRR</sequence>
<dbReference type="InterPro" id="IPR051258">
    <property type="entry name" value="Diverse_Substrate_Transporter"/>
</dbReference>
<dbReference type="InterPro" id="IPR000620">
    <property type="entry name" value="EamA_dom"/>
</dbReference>
<evidence type="ECO:0000256" key="2">
    <source>
        <dbReference type="ARBA" id="ARBA00022475"/>
    </source>
</evidence>
<comment type="caution">
    <text evidence="8">The sequence shown here is derived from an EMBL/GenBank/DDBJ whole genome shotgun (WGS) entry which is preliminary data.</text>
</comment>
<keyword evidence="3 6" id="KW-0812">Transmembrane</keyword>
<protein>
    <submittedName>
        <fullName evidence="8">EamA/RhaT family transporter</fullName>
    </submittedName>
</protein>
<reference evidence="8 9" key="1">
    <citation type="submission" date="2018-12" db="EMBL/GenBank/DDBJ databases">
        <title>Deinococcus radiophilus ATCC 27603 genome sequencing and assembly.</title>
        <authorList>
            <person name="Maclea K.S."/>
            <person name="Maynard C.R."/>
        </authorList>
    </citation>
    <scope>NUCLEOTIDE SEQUENCE [LARGE SCALE GENOMIC DNA]</scope>
    <source>
        <strain evidence="8 9">ATCC 27603</strain>
    </source>
</reference>
<comment type="subcellular location">
    <subcellularLocation>
        <location evidence="1">Cell membrane</location>
        <topology evidence="1">Multi-pass membrane protein</topology>
    </subcellularLocation>
</comment>
<gene>
    <name evidence="8" type="ORF">EJ104_09370</name>
</gene>
<keyword evidence="9" id="KW-1185">Reference proteome</keyword>
<feature type="transmembrane region" description="Helical" evidence="6">
    <location>
        <begin position="182"/>
        <end position="201"/>
    </location>
</feature>
<evidence type="ECO:0000259" key="7">
    <source>
        <dbReference type="Pfam" id="PF00892"/>
    </source>
</evidence>
<feature type="transmembrane region" description="Helical" evidence="6">
    <location>
        <begin position="96"/>
        <end position="118"/>
    </location>
</feature>
<organism evidence="8 9">
    <name type="scientific">Deinococcus radiophilus</name>
    <dbReference type="NCBI Taxonomy" id="32062"/>
    <lineage>
        <taxon>Bacteria</taxon>
        <taxon>Thermotogati</taxon>
        <taxon>Deinococcota</taxon>
        <taxon>Deinococci</taxon>
        <taxon>Deinococcales</taxon>
        <taxon>Deinococcaceae</taxon>
        <taxon>Deinococcus</taxon>
    </lineage>
</organism>
<dbReference type="OrthoDB" id="6707571at2"/>
<proteinExistence type="predicted"/>
<evidence type="ECO:0000256" key="1">
    <source>
        <dbReference type="ARBA" id="ARBA00004651"/>
    </source>
</evidence>
<dbReference type="Gene3D" id="1.10.3730.20">
    <property type="match status" value="1"/>
</dbReference>
<name>A0A3S0K9U1_9DEIO</name>
<dbReference type="InterPro" id="IPR037185">
    <property type="entry name" value="EmrE-like"/>
</dbReference>
<feature type="transmembrane region" description="Helical" evidence="6">
    <location>
        <begin position="265"/>
        <end position="285"/>
    </location>
</feature>
<dbReference type="SUPFAM" id="SSF103481">
    <property type="entry name" value="Multidrug resistance efflux transporter EmrE"/>
    <property type="match status" value="2"/>
</dbReference>
<dbReference type="Proteomes" id="UP000277766">
    <property type="component" value="Unassembled WGS sequence"/>
</dbReference>
<evidence type="ECO:0000313" key="8">
    <source>
        <dbReference type="EMBL" id="RTR25906.1"/>
    </source>
</evidence>
<feature type="transmembrane region" description="Helical" evidence="6">
    <location>
        <begin position="127"/>
        <end position="144"/>
    </location>
</feature>
<accession>A0A3S0K9U1</accession>
<dbReference type="EMBL" id="RXPE01000020">
    <property type="protein sequence ID" value="RTR25906.1"/>
    <property type="molecule type" value="Genomic_DNA"/>
</dbReference>
<keyword evidence="2" id="KW-1003">Cell membrane</keyword>
<keyword evidence="5 6" id="KW-0472">Membrane</keyword>
<keyword evidence="4 6" id="KW-1133">Transmembrane helix</keyword>
<dbReference type="PANTHER" id="PTHR42920">
    <property type="entry name" value="OS03G0707200 PROTEIN-RELATED"/>
    <property type="match status" value="1"/>
</dbReference>
<evidence type="ECO:0000313" key="9">
    <source>
        <dbReference type="Proteomes" id="UP000277766"/>
    </source>
</evidence>
<evidence type="ECO:0000256" key="3">
    <source>
        <dbReference type="ARBA" id="ARBA00022692"/>
    </source>
</evidence>
<evidence type="ECO:0000256" key="6">
    <source>
        <dbReference type="SAM" id="Phobius"/>
    </source>
</evidence>
<dbReference type="Pfam" id="PF00892">
    <property type="entry name" value="EamA"/>
    <property type="match status" value="2"/>
</dbReference>
<feature type="transmembrane region" description="Helical" evidence="6">
    <location>
        <begin position="69"/>
        <end position="90"/>
    </location>
</feature>
<feature type="transmembrane region" description="Helical" evidence="6">
    <location>
        <begin position="240"/>
        <end position="259"/>
    </location>
</feature>
<dbReference type="GO" id="GO:0005886">
    <property type="term" value="C:plasma membrane"/>
    <property type="evidence" value="ECO:0007669"/>
    <property type="project" value="UniProtKB-SubCell"/>
</dbReference>
<feature type="transmembrane region" description="Helical" evidence="6">
    <location>
        <begin position="40"/>
        <end position="57"/>
    </location>
</feature>
<feature type="transmembrane region" description="Helical" evidence="6">
    <location>
        <begin position="150"/>
        <end position="170"/>
    </location>
</feature>